<organism evidence="2 3">
    <name type="scientific">Janibacter alittae</name>
    <dbReference type="NCBI Taxonomy" id="3115209"/>
    <lineage>
        <taxon>Bacteria</taxon>
        <taxon>Bacillati</taxon>
        <taxon>Actinomycetota</taxon>
        <taxon>Actinomycetes</taxon>
        <taxon>Micrococcales</taxon>
        <taxon>Intrasporangiaceae</taxon>
        <taxon>Janibacter</taxon>
    </lineage>
</organism>
<name>A0ABZ2MEY0_9MICO</name>
<keyword evidence="1" id="KW-0732">Signal</keyword>
<accession>A0ABZ2MEY0</accession>
<protein>
    <submittedName>
        <fullName evidence="2">DUF411 domain-containing protein</fullName>
    </submittedName>
</protein>
<dbReference type="InterPro" id="IPR007332">
    <property type="entry name" value="DUF411"/>
</dbReference>
<feature type="chain" id="PRO_5046489009" evidence="1">
    <location>
        <begin position="33"/>
        <end position="190"/>
    </location>
</feature>
<dbReference type="EMBL" id="CP144913">
    <property type="protein sequence ID" value="WXB75582.1"/>
    <property type="molecule type" value="Genomic_DNA"/>
</dbReference>
<sequence>MFTSSSPGPARSLSRRSLFLIAGLGSTTVLTACSVDAPAPTAPSSSPSKAAALGVDARQLAMTVYKDPACGCCSGWIDHAEGNGFTITTEHPEALHQVWQDHEIPLELQSCHLASNADGQVFIGHVPARFVVEYLADPPPGARGLSVPAMPVGTPGMEQGDQFDPYEVMLITDKGSSVFAEVTKTSQQTL</sequence>
<gene>
    <name evidence="2" type="ORF">V1351_11560</name>
</gene>
<keyword evidence="3" id="KW-1185">Reference proteome</keyword>
<evidence type="ECO:0000313" key="3">
    <source>
        <dbReference type="Proteomes" id="UP001382727"/>
    </source>
</evidence>
<evidence type="ECO:0000313" key="2">
    <source>
        <dbReference type="EMBL" id="WXB75582.1"/>
    </source>
</evidence>
<dbReference type="RefSeq" id="WP_338748311.1">
    <property type="nucleotide sequence ID" value="NZ_CP144913.1"/>
</dbReference>
<dbReference type="PROSITE" id="PS51318">
    <property type="entry name" value="TAT"/>
    <property type="match status" value="1"/>
</dbReference>
<evidence type="ECO:0000256" key="1">
    <source>
        <dbReference type="SAM" id="SignalP"/>
    </source>
</evidence>
<dbReference type="InterPro" id="IPR006311">
    <property type="entry name" value="TAT_signal"/>
</dbReference>
<proteinExistence type="predicted"/>
<feature type="signal peptide" evidence="1">
    <location>
        <begin position="1"/>
        <end position="32"/>
    </location>
</feature>
<dbReference type="Pfam" id="PF04214">
    <property type="entry name" value="DUF411"/>
    <property type="match status" value="1"/>
</dbReference>
<dbReference type="Proteomes" id="UP001382727">
    <property type="component" value="Chromosome"/>
</dbReference>
<reference evidence="2 3" key="1">
    <citation type="submission" date="2024-02" db="EMBL/GenBank/DDBJ databases">
        <title>Janibacter sp. nov., isolated from gut of marine sandworm.</title>
        <authorList>
            <person name="Kim B."/>
            <person name="Jun M.O."/>
            <person name="Shin N.-R."/>
        </authorList>
    </citation>
    <scope>NUCLEOTIDE SEQUENCE [LARGE SCALE GENOMIC DNA]</scope>
    <source>
        <strain evidence="2 3">A1S7</strain>
    </source>
</reference>